<evidence type="ECO:0000313" key="1">
    <source>
        <dbReference type="EMBL" id="GAA4447358.1"/>
    </source>
</evidence>
<keyword evidence="2" id="KW-1185">Reference proteome</keyword>
<proteinExistence type="predicted"/>
<evidence type="ECO:0000313" key="2">
    <source>
        <dbReference type="Proteomes" id="UP001501175"/>
    </source>
</evidence>
<dbReference type="Proteomes" id="UP001501175">
    <property type="component" value="Unassembled WGS sequence"/>
</dbReference>
<gene>
    <name evidence="1" type="ORF">GCM10023189_03650</name>
</gene>
<protein>
    <submittedName>
        <fullName evidence="1">Uncharacterized protein</fullName>
    </submittedName>
</protein>
<organism evidence="1 2">
    <name type="scientific">Nibrella saemangeumensis</name>
    <dbReference type="NCBI Taxonomy" id="1084526"/>
    <lineage>
        <taxon>Bacteria</taxon>
        <taxon>Pseudomonadati</taxon>
        <taxon>Bacteroidota</taxon>
        <taxon>Cytophagia</taxon>
        <taxon>Cytophagales</taxon>
        <taxon>Spirosomataceae</taxon>
        <taxon>Nibrella</taxon>
    </lineage>
</organism>
<comment type="caution">
    <text evidence="1">The sequence shown here is derived from an EMBL/GenBank/DDBJ whole genome shotgun (WGS) entry which is preliminary data.</text>
</comment>
<reference evidence="2" key="1">
    <citation type="journal article" date="2019" name="Int. J. Syst. Evol. Microbiol.">
        <title>The Global Catalogue of Microorganisms (GCM) 10K type strain sequencing project: providing services to taxonomists for standard genome sequencing and annotation.</title>
        <authorList>
            <consortium name="The Broad Institute Genomics Platform"/>
            <consortium name="The Broad Institute Genome Sequencing Center for Infectious Disease"/>
            <person name="Wu L."/>
            <person name="Ma J."/>
        </authorList>
    </citation>
    <scope>NUCLEOTIDE SEQUENCE [LARGE SCALE GENOMIC DNA]</scope>
    <source>
        <strain evidence="2">JCM 17927</strain>
    </source>
</reference>
<dbReference type="EMBL" id="BAABHD010000003">
    <property type="protein sequence ID" value="GAA4447358.1"/>
    <property type="molecule type" value="Genomic_DNA"/>
</dbReference>
<name>A0ABP8MBX9_9BACT</name>
<sequence length="74" mass="8420">MFNGYLLYRQSRQRSLNEYELYNTANLLNPAAYQQQLSECIRANEQKDSLLRRLEQAPNAPPGKAVAVQHSAAP</sequence>
<accession>A0ABP8MBX9</accession>